<organism evidence="1 2">
    <name type="scientific">Magnetospirillum sulfuroxidans</name>
    <dbReference type="NCBI Taxonomy" id="611300"/>
    <lineage>
        <taxon>Bacteria</taxon>
        <taxon>Pseudomonadati</taxon>
        <taxon>Pseudomonadota</taxon>
        <taxon>Alphaproteobacteria</taxon>
        <taxon>Rhodospirillales</taxon>
        <taxon>Rhodospirillaceae</taxon>
        <taxon>Magnetospirillum</taxon>
    </lineage>
</organism>
<evidence type="ECO:0008006" key="3">
    <source>
        <dbReference type="Google" id="ProtNLM"/>
    </source>
</evidence>
<dbReference type="Proteomes" id="UP000680714">
    <property type="component" value="Unassembled WGS sequence"/>
</dbReference>
<comment type="caution">
    <text evidence="1">The sequence shown here is derived from an EMBL/GenBank/DDBJ whole genome shotgun (WGS) entry which is preliminary data.</text>
</comment>
<dbReference type="InterPro" id="IPR030916">
    <property type="entry name" value="ELWxxDGT_rpt"/>
</dbReference>
<name>A0ABS5I8Z9_9PROT</name>
<sequence>MYFSASGDTGGTELWKSDGTAVGTVMVKDICPGSLGSNPTYLLNINGTLYFAASDGTNGRELWKSDGTAVGTVMVKDIYVGGGNESSPTYLVNIN</sequence>
<gene>
    <name evidence="1" type="ORF">KEC16_04045</name>
</gene>
<dbReference type="NCBIfam" id="TIGR04534">
    <property type="entry name" value="ELWxxDGT_rpt"/>
    <property type="match status" value="2"/>
</dbReference>
<evidence type="ECO:0000313" key="2">
    <source>
        <dbReference type="Proteomes" id="UP000680714"/>
    </source>
</evidence>
<keyword evidence="2" id="KW-1185">Reference proteome</keyword>
<evidence type="ECO:0000313" key="1">
    <source>
        <dbReference type="EMBL" id="MBR9970881.1"/>
    </source>
</evidence>
<proteinExistence type="predicted"/>
<dbReference type="RefSeq" id="WP_211546396.1">
    <property type="nucleotide sequence ID" value="NZ_JAGTUF010000002.1"/>
</dbReference>
<reference evidence="1 2" key="1">
    <citation type="submission" date="2021-04" db="EMBL/GenBank/DDBJ databases">
        <title>Magnetospirillum sulfuroxidans sp. nov., a facultative chemolithoautotrophic sulfur-oxidizing alphaproteobacterium isolated from freshwater sediment and proposals for Paramagetospirillum gen. nov., and Magnetospirillaceae fam. nov.</title>
        <authorList>
            <person name="Koziaeva V."/>
            <person name="Geelhoed J.S."/>
            <person name="Sorokin D.Y."/>
            <person name="Grouzdev D.S."/>
        </authorList>
    </citation>
    <scope>NUCLEOTIDE SEQUENCE [LARGE SCALE GENOMIC DNA]</scope>
    <source>
        <strain evidence="1 2">J10</strain>
    </source>
</reference>
<protein>
    <recommendedName>
        <fullName evidence="3">Hyalin</fullName>
    </recommendedName>
</protein>
<dbReference type="EMBL" id="JAGTUF010000002">
    <property type="protein sequence ID" value="MBR9970881.1"/>
    <property type="molecule type" value="Genomic_DNA"/>
</dbReference>
<accession>A0ABS5I8Z9</accession>